<comment type="caution">
    <text evidence="14">The sequence shown here is derived from an EMBL/GenBank/DDBJ whole genome shotgun (WGS) entry which is preliminary data.</text>
</comment>
<keyword evidence="9 12" id="KW-1133">Transmembrane helix</keyword>
<dbReference type="GO" id="GO:0020037">
    <property type="term" value="F:heme binding"/>
    <property type="evidence" value="ECO:0007669"/>
    <property type="project" value="TreeGrafter"/>
</dbReference>
<name>A0A1A3MWM9_MYCAS</name>
<evidence type="ECO:0000256" key="12">
    <source>
        <dbReference type="PIRNR" id="PIRNR006446"/>
    </source>
</evidence>
<feature type="region of interest" description="Disordered" evidence="13">
    <location>
        <begin position="463"/>
        <end position="489"/>
    </location>
</feature>
<feature type="transmembrane region" description="Helical" evidence="12">
    <location>
        <begin position="182"/>
        <end position="208"/>
    </location>
</feature>
<evidence type="ECO:0000256" key="3">
    <source>
        <dbReference type="ARBA" id="ARBA00022448"/>
    </source>
</evidence>
<keyword evidence="4 12" id="KW-1003">Cell membrane</keyword>
<evidence type="ECO:0000256" key="5">
    <source>
        <dbReference type="ARBA" id="ARBA00022617"/>
    </source>
</evidence>
<evidence type="ECO:0000256" key="7">
    <source>
        <dbReference type="ARBA" id="ARBA00022723"/>
    </source>
</evidence>
<dbReference type="PIRSF" id="PIRSF006446">
    <property type="entry name" value="Cyt_quinol_oxidase_1"/>
    <property type="match status" value="1"/>
</dbReference>
<evidence type="ECO:0000313" key="15">
    <source>
        <dbReference type="Proteomes" id="UP000093629"/>
    </source>
</evidence>
<dbReference type="GO" id="GO:0019646">
    <property type="term" value="P:aerobic electron transport chain"/>
    <property type="evidence" value="ECO:0007669"/>
    <property type="project" value="InterPro"/>
</dbReference>
<evidence type="ECO:0000256" key="2">
    <source>
        <dbReference type="ARBA" id="ARBA00009819"/>
    </source>
</evidence>
<sequence>MNVVDISRWQFGITTVYHFIFVPLTIGLAPLLAIMQTAWVATDNVAWYRLTKFFGKLFLINFAIGVATGIVQEFQFGMNWSEYSRFVGDVFGAPLAMEGLLAFFFESTFIGLWIFGWGRLPKLVHLACIWIVAIGVNVSAFFIISANSFMQHPVGVHYNPQTRRAELTNIWALLTNNTGLTAFAHTITGALLTAGTFVAAVSAWWLVRSQTSTVDPGTRAMYRPATVLGCWVVLLSAVGMFFTGDFQGKLMFQQQPMKMASAESLCDTQVDPDFSILTVGRQNNCDALTRVIEVPYVLPFLAEGKFEGVKLQGVRDIQRDYQQRFGPNDYRPNLFVTYWSFRMMIGLLAIPILFALVALWLTRRGRIPNQRWFGLFALLTIPTPFLANSAGWVFTEMGRQPWLVVPNPTGDQSVRLNVAAGVSHHAPAMVITSLTTFTLIYAVLAVIWFWLLKRYIVEGPQEHDAEPAASPPADQQSDEDEVKPLSFAY</sequence>
<dbReference type="Pfam" id="PF01654">
    <property type="entry name" value="Cyt_bd_oxida_I"/>
    <property type="match status" value="1"/>
</dbReference>
<proteinExistence type="inferred from homology"/>
<gene>
    <name evidence="14" type="ORF">A5636_11115</name>
</gene>
<organism evidence="14 15">
    <name type="scientific">Mycobacterium asiaticum</name>
    <dbReference type="NCBI Taxonomy" id="1790"/>
    <lineage>
        <taxon>Bacteria</taxon>
        <taxon>Bacillati</taxon>
        <taxon>Actinomycetota</taxon>
        <taxon>Actinomycetes</taxon>
        <taxon>Mycobacteriales</taxon>
        <taxon>Mycobacteriaceae</taxon>
        <taxon>Mycobacterium</taxon>
    </lineage>
</organism>
<accession>A0A1A3MWM9</accession>
<feature type="transmembrane region" description="Helical" evidence="12">
    <location>
        <begin position="339"/>
        <end position="361"/>
    </location>
</feature>
<dbReference type="InterPro" id="IPR002585">
    <property type="entry name" value="Cyt-d_ubiquinol_oxidase_su_1"/>
</dbReference>
<dbReference type="GO" id="GO:0046872">
    <property type="term" value="F:metal ion binding"/>
    <property type="evidence" value="ECO:0007669"/>
    <property type="project" value="UniProtKB-UniRule"/>
</dbReference>
<dbReference type="GO" id="GO:0016682">
    <property type="term" value="F:oxidoreductase activity, acting on diphenols and related substances as donors, oxygen as acceptor"/>
    <property type="evidence" value="ECO:0007669"/>
    <property type="project" value="TreeGrafter"/>
</dbReference>
<keyword evidence="3 12" id="KW-0813">Transport</keyword>
<comment type="similarity">
    <text evidence="2 12">Belongs to the cytochrome ubiquinol oxidase subunit 1 family.</text>
</comment>
<keyword evidence="11 12" id="KW-0472">Membrane</keyword>
<keyword evidence="15" id="KW-1185">Reference proteome</keyword>
<keyword evidence="5 12" id="KW-0349">Heme</keyword>
<keyword evidence="6 12" id="KW-0812">Transmembrane</keyword>
<evidence type="ECO:0000256" key="6">
    <source>
        <dbReference type="ARBA" id="ARBA00022692"/>
    </source>
</evidence>
<feature type="transmembrane region" description="Helical" evidence="12">
    <location>
        <begin position="91"/>
        <end position="116"/>
    </location>
</feature>
<dbReference type="GO" id="GO:0070069">
    <property type="term" value="C:cytochrome complex"/>
    <property type="evidence" value="ECO:0007669"/>
    <property type="project" value="UniProtKB-UniRule"/>
</dbReference>
<comment type="subcellular location">
    <subcellularLocation>
        <location evidence="1">Cell membrane</location>
        <topology evidence="1">Multi-pass membrane protein</topology>
    </subcellularLocation>
</comment>
<dbReference type="GO" id="GO:0005886">
    <property type="term" value="C:plasma membrane"/>
    <property type="evidence" value="ECO:0007669"/>
    <property type="project" value="UniProtKB-SubCell"/>
</dbReference>
<dbReference type="GO" id="GO:0009055">
    <property type="term" value="F:electron transfer activity"/>
    <property type="evidence" value="ECO:0007669"/>
    <property type="project" value="UniProtKB-UniRule"/>
</dbReference>
<protein>
    <submittedName>
        <fullName evidence="14">Cytochrome BD ubiquinol oxidase subunit I</fullName>
    </submittedName>
</protein>
<feature type="transmembrane region" description="Helical" evidence="12">
    <location>
        <begin position="373"/>
        <end position="394"/>
    </location>
</feature>
<evidence type="ECO:0000256" key="1">
    <source>
        <dbReference type="ARBA" id="ARBA00004651"/>
    </source>
</evidence>
<keyword evidence="10 12" id="KW-0408">Iron</keyword>
<evidence type="ECO:0000256" key="13">
    <source>
        <dbReference type="SAM" id="MobiDB-lite"/>
    </source>
</evidence>
<dbReference type="Proteomes" id="UP000093629">
    <property type="component" value="Unassembled WGS sequence"/>
</dbReference>
<evidence type="ECO:0000256" key="8">
    <source>
        <dbReference type="ARBA" id="ARBA00022982"/>
    </source>
</evidence>
<keyword evidence="7 12" id="KW-0479">Metal-binding</keyword>
<evidence type="ECO:0000256" key="10">
    <source>
        <dbReference type="ARBA" id="ARBA00023004"/>
    </source>
</evidence>
<evidence type="ECO:0000256" key="9">
    <source>
        <dbReference type="ARBA" id="ARBA00022989"/>
    </source>
</evidence>
<dbReference type="PANTHER" id="PTHR30365">
    <property type="entry name" value="CYTOCHROME D UBIQUINOL OXIDASE"/>
    <property type="match status" value="1"/>
</dbReference>
<evidence type="ECO:0000256" key="4">
    <source>
        <dbReference type="ARBA" id="ARBA00022475"/>
    </source>
</evidence>
<feature type="transmembrane region" description="Helical" evidence="12">
    <location>
        <begin position="428"/>
        <end position="451"/>
    </location>
</feature>
<dbReference type="OrthoDB" id="9807042at2"/>
<dbReference type="EMBL" id="LZLQ01000124">
    <property type="protein sequence ID" value="OBK12567.1"/>
    <property type="molecule type" value="Genomic_DNA"/>
</dbReference>
<reference evidence="14 15" key="1">
    <citation type="submission" date="2016-06" db="EMBL/GenBank/DDBJ databases">
        <authorList>
            <person name="Kjaerup R.B."/>
            <person name="Dalgaard T.S."/>
            <person name="Juul-Madsen H.R."/>
        </authorList>
    </citation>
    <scope>NUCLEOTIDE SEQUENCE [LARGE SCALE GENOMIC DNA]</scope>
    <source>
        <strain evidence="14 15">1245139.5</strain>
    </source>
</reference>
<keyword evidence="8 12" id="KW-0249">Electron transport</keyword>
<feature type="transmembrane region" description="Helical" evidence="12">
    <location>
        <begin position="20"/>
        <end position="41"/>
    </location>
</feature>
<dbReference type="RefSeq" id="WP_065160271.1">
    <property type="nucleotide sequence ID" value="NZ_LZLQ01000124.1"/>
</dbReference>
<dbReference type="AlphaFoldDB" id="A0A1A3MWM9"/>
<feature type="transmembrane region" description="Helical" evidence="12">
    <location>
        <begin position="123"/>
        <end position="144"/>
    </location>
</feature>
<feature type="transmembrane region" description="Helical" evidence="12">
    <location>
        <begin position="220"/>
        <end position="242"/>
    </location>
</feature>
<evidence type="ECO:0000313" key="14">
    <source>
        <dbReference type="EMBL" id="OBK12567.1"/>
    </source>
</evidence>
<evidence type="ECO:0000256" key="11">
    <source>
        <dbReference type="ARBA" id="ARBA00023136"/>
    </source>
</evidence>
<dbReference type="PANTHER" id="PTHR30365:SF15">
    <property type="entry name" value="CYTOCHROME BD UBIQUINOL OXIDASE SUBUNIT 1"/>
    <property type="match status" value="1"/>
</dbReference>
<feature type="transmembrane region" description="Helical" evidence="12">
    <location>
        <begin position="53"/>
        <end position="71"/>
    </location>
</feature>